<accession>A0A0P1B4T5</accession>
<protein>
    <submittedName>
        <fullName evidence="1">Uncharacterized protein</fullName>
    </submittedName>
</protein>
<evidence type="ECO:0000313" key="2">
    <source>
        <dbReference type="Proteomes" id="UP000054928"/>
    </source>
</evidence>
<proteinExistence type="predicted"/>
<evidence type="ECO:0000313" key="1">
    <source>
        <dbReference type="EMBL" id="CEG49335.1"/>
    </source>
</evidence>
<sequence length="89" mass="10769">MKLRRGINVEHIKRMTLRTIRERTEGQSETLAFLDALERNDFDENQCKREARQMILTLEEKRKRRAAEHRSTLNFHVIRMMKGHHDPSR</sequence>
<name>A0A0P1B4T5_PLAHL</name>
<dbReference type="RefSeq" id="XP_024585704.1">
    <property type="nucleotide sequence ID" value="XM_024720513.2"/>
</dbReference>
<dbReference type="Proteomes" id="UP000054928">
    <property type="component" value="Unassembled WGS sequence"/>
</dbReference>
<keyword evidence="2" id="KW-1185">Reference proteome</keyword>
<dbReference type="GeneID" id="36410249"/>
<reference evidence="2" key="1">
    <citation type="submission" date="2014-09" db="EMBL/GenBank/DDBJ databases">
        <authorList>
            <person name="Sharma Rahul"/>
            <person name="Thines Marco"/>
        </authorList>
    </citation>
    <scope>NUCLEOTIDE SEQUENCE [LARGE SCALE GENOMIC DNA]</scope>
</reference>
<dbReference type="AlphaFoldDB" id="A0A0P1B4T5"/>
<dbReference type="EMBL" id="CCYD01003042">
    <property type="protein sequence ID" value="CEG49335.1"/>
    <property type="molecule type" value="Genomic_DNA"/>
</dbReference>
<organism evidence="1 2">
    <name type="scientific">Plasmopara halstedii</name>
    <name type="common">Downy mildew of sunflower</name>
    <dbReference type="NCBI Taxonomy" id="4781"/>
    <lineage>
        <taxon>Eukaryota</taxon>
        <taxon>Sar</taxon>
        <taxon>Stramenopiles</taxon>
        <taxon>Oomycota</taxon>
        <taxon>Peronosporomycetes</taxon>
        <taxon>Peronosporales</taxon>
        <taxon>Peronosporaceae</taxon>
        <taxon>Plasmopara</taxon>
    </lineage>
</organism>
<dbReference type="OrthoDB" id="150246at2759"/>
<dbReference type="OMA" id="DENQCKR"/>